<evidence type="ECO:0000313" key="7">
    <source>
        <dbReference type="Proteomes" id="UP000008810"/>
    </source>
</evidence>
<reference evidence="5" key="2">
    <citation type="submission" date="2017-06" db="EMBL/GenBank/DDBJ databases">
        <title>WGS assembly of Brachypodium distachyon.</title>
        <authorList>
            <consortium name="The International Brachypodium Initiative"/>
            <person name="Lucas S."/>
            <person name="Harmon-Smith M."/>
            <person name="Lail K."/>
            <person name="Tice H."/>
            <person name="Grimwood J."/>
            <person name="Bruce D."/>
            <person name="Barry K."/>
            <person name="Shu S."/>
            <person name="Lindquist E."/>
            <person name="Wang M."/>
            <person name="Pitluck S."/>
            <person name="Vogel J.P."/>
            <person name="Garvin D.F."/>
            <person name="Mockler T.C."/>
            <person name="Schmutz J."/>
            <person name="Rokhsar D."/>
            <person name="Bevan M.W."/>
        </authorList>
    </citation>
    <scope>NUCLEOTIDE SEQUENCE</scope>
    <source>
        <strain evidence="5">Bd21</strain>
    </source>
</reference>
<dbReference type="RefSeq" id="XP_024311346.1">
    <property type="nucleotide sequence ID" value="XM_024455578.1"/>
</dbReference>
<evidence type="ECO:0000313" key="6">
    <source>
        <dbReference type="EnsemblPlants" id="KQJ84302"/>
    </source>
</evidence>
<proteinExistence type="predicted"/>
<sequence>MALSLARSPHPAAAALQRPRITHFAALLPLTRSPRQPYPRLRLRLPAPAVAASSAPEAQVADAEAVAEGGEEEKEEERRRNLYVANLPWTLPAVEIEKLFAECGVVKDVQVIKMKDGRKRGFAFVTMGSAEEAAAAVEKFNSYDVMGRIIKVEFSKTFRKPAPPRIPSTIFARHKLYVSNLAWKARSSDIKAFFSQFNPISANVVFDDKKSAGYGFVSFQTKEDAEAALSELNGKELLERPVLLRWRDDKGGVKADGEVQGVKVDDQAEGVMADNRGEDEGEDKQG</sequence>
<feature type="region of interest" description="Disordered" evidence="3">
    <location>
        <begin position="252"/>
        <end position="286"/>
    </location>
</feature>
<dbReference type="AlphaFoldDB" id="I1J161"/>
<feature type="domain" description="RRM" evidence="4">
    <location>
        <begin position="174"/>
        <end position="249"/>
    </location>
</feature>
<dbReference type="RefSeq" id="XP_024311345.1">
    <property type="nucleotide sequence ID" value="XM_024455577.1"/>
</dbReference>
<reference evidence="6" key="3">
    <citation type="submission" date="2018-08" db="UniProtKB">
        <authorList>
            <consortium name="EnsemblPlants"/>
        </authorList>
    </citation>
    <scope>IDENTIFICATION</scope>
    <source>
        <strain evidence="6">cv. Bd21</strain>
    </source>
</reference>
<dbReference type="GO" id="GO:0009507">
    <property type="term" value="C:chloroplast"/>
    <property type="evidence" value="ECO:0007669"/>
    <property type="project" value="GOC"/>
</dbReference>
<dbReference type="SMART" id="SM00360">
    <property type="entry name" value="RRM"/>
    <property type="match status" value="2"/>
</dbReference>
<dbReference type="Pfam" id="PF00076">
    <property type="entry name" value="RRM_1"/>
    <property type="match status" value="2"/>
</dbReference>
<dbReference type="Gramene" id="KQJ84302">
    <property type="protein sequence ID" value="KQJ84302"/>
    <property type="gene ID" value="BRADI_5g19970v3"/>
</dbReference>
<dbReference type="EnsemblPlants" id="KQJ84302">
    <property type="protein sequence ID" value="KQJ84302"/>
    <property type="gene ID" value="BRADI_5g19970v3"/>
</dbReference>
<dbReference type="SUPFAM" id="SSF54928">
    <property type="entry name" value="RNA-binding domain, RBD"/>
    <property type="match status" value="2"/>
</dbReference>
<dbReference type="InterPro" id="IPR000504">
    <property type="entry name" value="RRM_dom"/>
</dbReference>
<evidence type="ECO:0000256" key="3">
    <source>
        <dbReference type="SAM" id="MobiDB-lite"/>
    </source>
</evidence>
<dbReference type="eggNOG" id="KOG0118">
    <property type="taxonomic scope" value="Eukaryota"/>
</dbReference>
<reference evidence="5 6" key="1">
    <citation type="journal article" date="2010" name="Nature">
        <title>Genome sequencing and analysis of the model grass Brachypodium distachyon.</title>
        <authorList>
            <consortium name="International Brachypodium Initiative"/>
        </authorList>
    </citation>
    <scope>NUCLEOTIDE SEQUENCE [LARGE SCALE GENOMIC DNA]</scope>
    <source>
        <strain evidence="5">Bd21</strain>
        <strain evidence="6">cv. Bd21</strain>
    </source>
</reference>
<evidence type="ECO:0000256" key="2">
    <source>
        <dbReference type="PROSITE-ProRule" id="PRU00176"/>
    </source>
</evidence>
<organism evidence="5">
    <name type="scientific">Brachypodium distachyon</name>
    <name type="common">Purple false brome</name>
    <name type="synonym">Trachynia distachya</name>
    <dbReference type="NCBI Taxonomy" id="15368"/>
    <lineage>
        <taxon>Eukaryota</taxon>
        <taxon>Viridiplantae</taxon>
        <taxon>Streptophyta</taxon>
        <taxon>Embryophyta</taxon>
        <taxon>Tracheophyta</taxon>
        <taxon>Spermatophyta</taxon>
        <taxon>Magnoliopsida</taxon>
        <taxon>Liliopsida</taxon>
        <taxon>Poales</taxon>
        <taxon>Poaceae</taxon>
        <taxon>BOP clade</taxon>
        <taxon>Pooideae</taxon>
        <taxon>Stipodae</taxon>
        <taxon>Brachypodieae</taxon>
        <taxon>Brachypodium</taxon>
    </lineage>
</organism>
<dbReference type="GO" id="GO:0003729">
    <property type="term" value="F:mRNA binding"/>
    <property type="evidence" value="ECO:0000318"/>
    <property type="project" value="GO_Central"/>
</dbReference>
<dbReference type="EMBL" id="CM000884">
    <property type="protein sequence ID" value="KQJ84302.1"/>
    <property type="molecule type" value="Genomic_DNA"/>
</dbReference>
<dbReference type="STRING" id="15368.I1J161"/>
<dbReference type="PANTHER" id="PTHR48025:SF6">
    <property type="entry name" value="RRM DOMAIN-CONTAINING PROTEIN"/>
    <property type="match status" value="1"/>
</dbReference>
<evidence type="ECO:0000313" key="5">
    <source>
        <dbReference type="EMBL" id="KQJ84302.1"/>
    </source>
</evidence>
<name>I1J161_BRADI</name>
<dbReference type="Proteomes" id="UP000008810">
    <property type="component" value="Chromosome 5"/>
</dbReference>
<evidence type="ECO:0000256" key="1">
    <source>
        <dbReference type="ARBA" id="ARBA00022884"/>
    </source>
</evidence>
<feature type="domain" description="RRM" evidence="4">
    <location>
        <begin position="80"/>
        <end position="157"/>
    </location>
</feature>
<keyword evidence="1 2" id="KW-0694">RNA-binding</keyword>
<dbReference type="InterPro" id="IPR035979">
    <property type="entry name" value="RBD_domain_sf"/>
</dbReference>
<dbReference type="Gene3D" id="3.30.70.330">
    <property type="match status" value="2"/>
</dbReference>
<evidence type="ECO:0000259" key="4">
    <source>
        <dbReference type="PROSITE" id="PS50102"/>
    </source>
</evidence>
<dbReference type="GO" id="GO:1901259">
    <property type="term" value="P:chloroplast rRNA processing"/>
    <property type="evidence" value="ECO:0000318"/>
    <property type="project" value="GO_Central"/>
</dbReference>
<dbReference type="PANTHER" id="PTHR48025">
    <property type="entry name" value="OS02G0815200 PROTEIN"/>
    <property type="match status" value="1"/>
</dbReference>
<protein>
    <recommendedName>
        <fullName evidence="4">RRM domain-containing protein</fullName>
    </recommendedName>
</protein>
<feature type="compositionally biased region" description="Basic and acidic residues" evidence="3">
    <location>
        <begin position="275"/>
        <end position="286"/>
    </location>
</feature>
<dbReference type="OMA" id="YVANIPW"/>
<dbReference type="HOGENOM" id="CLU_012062_15_1_1"/>
<dbReference type="InterPro" id="IPR050502">
    <property type="entry name" value="Euk_RNA-bind_prot"/>
</dbReference>
<keyword evidence="7" id="KW-1185">Reference proteome</keyword>
<gene>
    <name evidence="6" type="primary">LOC100835994</name>
    <name evidence="5" type="ORF">BRADI_5g19970v3</name>
</gene>
<dbReference type="OrthoDB" id="439808at2759"/>
<dbReference type="InterPro" id="IPR012677">
    <property type="entry name" value="Nucleotide-bd_a/b_plait_sf"/>
</dbReference>
<accession>I1J161</accession>
<dbReference type="PROSITE" id="PS50102">
    <property type="entry name" value="RRM"/>
    <property type="match status" value="2"/>
</dbReference>
<dbReference type="RefSeq" id="XP_024311347.1">
    <property type="nucleotide sequence ID" value="XM_024455579.1"/>
</dbReference>
<dbReference type="GeneID" id="100835994"/>